<dbReference type="PANTHER" id="PTHR10978:SF5">
    <property type="entry name" value="SUCCINATE DEHYDROGENASE CYTOCHROME B560 SUBUNIT, MITOCHONDRIAL"/>
    <property type="match status" value="1"/>
</dbReference>
<evidence type="ECO:0000256" key="6">
    <source>
        <dbReference type="ARBA" id="ARBA00023004"/>
    </source>
</evidence>
<keyword evidence="10" id="KW-1185">Reference proteome</keyword>
<evidence type="ECO:0000313" key="10">
    <source>
        <dbReference type="Proteomes" id="UP001345013"/>
    </source>
</evidence>
<evidence type="ECO:0000313" key="9">
    <source>
        <dbReference type="EMBL" id="KAK5081101.1"/>
    </source>
</evidence>
<dbReference type="InterPro" id="IPR034804">
    <property type="entry name" value="SQR/QFR_C/D"/>
</dbReference>
<reference evidence="9 10" key="1">
    <citation type="submission" date="2023-08" db="EMBL/GenBank/DDBJ databases">
        <title>Black Yeasts Isolated from many extreme environments.</title>
        <authorList>
            <person name="Coleine C."/>
            <person name="Stajich J.E."/>
            <person name="Selbmann L."/>
        </authorList>
    </citation>
    <scope>NUCLEOTIDE SEQUENCE [LARGE SCALE GENOMIC DNA]</scope>
    <source>
        <strain evidence="9 10">CCFEE 5885</strain>
    </source>
</reference>
<dbReference type="InterPro" id="IPR000701">
    <property type="entry name" value="SuccDH_FuR_B_TM-su"/>
</dbReference>
<accession>A0ABR0K0D4</accession>
<feature type="transmembrane region" description="Helical" evidence="8">
    <location>
        <begin position="125"/>
        <end position="150"/>
    </location>
</feature>
<dbReference type="SUPFAM" id="SSF81343">
    <property type="entry name" value="Fumarate reductase respiratory complex transmembrane subunits"/>
    <property type="match status" value="1"/>
</dbReference>
<dbReference type="EMBL" id="JAVRRG010000141">
    <property type="protein sequence ID" value="KAK5081101.1"/>
    <property type="molecule type" value="Genomic_DNA"/>
</dbReference>
<dbReference type="Pfam" id="PF01127">
    <property type="entry name" value="Sdh_cyt"/>
    <property type="match status" value="1"/>
</dbReference>
<feature type="transmembrane region" description="Helical" evidence="8">
    <location>
        <begin position="90"/>
        <end position="113"/>
    </location>
</feature>
<proteinExistence type="predicted"/>
<dbReference type="CDD" id="cd03499">
    <property type="entry name" value="SQR_TypeC_SdhC"/>
    <property type="match status" value="1"/>
</dbReference>
<dbReference type="PROSITE" id="PS01001">
    <property type="entry name" value="SDH_CYT_2"/>
    <property type="match status" value="1"/>
</dbReference>
<keyword evidence="6" id="KW-0408">Iron</keyword>
<evidence type="ECO:0000256" key="8">
    <source>
        <dbReference type="SAM" id="Phobius"/>
    </source>
</evidence>
<evidence type="ECO:0000256" key="4">
    <source>
        <dbReference type="ARBA" id="ARBA00022723"/>
    </source>
</evidence>
<keyword evidence="5 8" id="KW-1133">Transmembrane helix</keyword>
<evidence type="ECO:0000256" key="3">
    <source>
        <dbReference type="ARBA" id="ARBA00022692"/>
    </source>
</evidence>
<evidence type="ECO:0000256" key="2">
    <source>
        <dbReference type="ARBA" id="ARBA00022617"/>
    </source>
</evidence>
<evidence type="ECO:0000256" key="7">
    <source>
        <dbReference type="ARBA" id="ARBA00023136"/>
    </source>
</evidence>
<keyword evidence="7 8" id="KW-0472">Membrane</keyword>
<organism evidence="9 10">
    <name type="scientific">Lithohypha guttulata</name>
    <dbReference type="NCBI Taxonomy" id="1690604"/>
    <lineage>
        <taxon>Eukaryota</taxon>
        <taxon>Fungi</taxon>
        <taxon>Dikarya</taxon>
        <taxon>Ascomycota</taxon>
        <taxon>Pezizomycotina</taxon>
        <taxon>Eurotiomycetes</taxon>
        <taxon>Chaetothyriomycetidae</taxon>
        <taxon>Chaetothyriales</taxon>
        <taxon>Trichomeriaceae</taxon>
        <taxon>Lithohypha</taxon>
    </lineage>
</organism>
<protein>
    <submittedName>
        <fullName evidence="9">Cytochrome b subunit of succinate dehydrogenase, Sdh3p</fullName>
    </submittedName>
</protein>
<keyword evidence="4" id="KW-0479">Metal-binding</keyword>
<dbReference type="PANTHER" id="PTHR10978">
    <property type="entry name" value="SUCCINATE DEHYDROGENASE CYTOCHROME B560 SUBUNIT"/>
    <property type="match status" value="1"/>
</dbReference>
<sequence>MSVNMFSQRTLQTAMRRLATTRPTSSSLRTITPAAVATGQIRYATAGPHAATVSASIDEGYKVLADQRRHRPVSPHLGIYRPQITWYGSALNRITGCIASGGLYVFGFAYLVAPAMGWHLESASMAAAFAAWPVALQVMAKFLVAWPFTFHSINGLRHLLWDMGSMLTNKQVIVTGWVAVGLSFATALGLTFY</sequence>
<gene>
    <name evidence="9" type="primary">SDH3</name>
    <name evidence="9" type="ORF">LTR24_008317</name>
</gene>
<feature type="transmembrane region" description="Helical" evidence="8">
    <location>
        <begin position="171"/>
        <end position="192"/>
    </location>
</feature>
<keyword evidence="2" id="KW-0349">Heme</keyword>
<dbReference type="InterPro" id="IPR014314">
    <property type="entry name" value="Succ_DH_cytb556"/>
</dbReference>
<name>A0ABR0K0D4_9EURO</name>
<comment type="subcellular location">
    <subcellularLocation>
        <location evidence="1">Membrane</location>
        <topology evidence="1">Multi-pass membrane protein</topology>
    </subcellularLocation>
</comment>
<dbReference type="Proteomes" id="UP001345013">
    <property type="component" value="Unassembled WGS sequence"/>
</dbReference>
<dbReference type="InterPro" id="IPR018495">
    <property type="entry name" value="Succ_DH_cyt_bsu_CS"/>
</dbReference>
<keyword evidence="3 8" id="KW-0812">Transmembrane</keyword>
<comment type="caution">
    <text evidence="9">The sequence shown here is derived from an EMBL/GenBank/DDBJ whole genome shotgun (WGS) entry which is preliminary data.</text>
</comment>
<evidence type="ECO:0000256" key="1">
    <source>
        <dbReference type="ARBA" id="ARBA00004141"/>
    </source>
</evidence>
<evidence type="ECO:0000256" key="5">
    <source>
        <dbReference type="ARBA" id="ARBA00022989"/>
    </source>
</evidence>
<dbReference type="NCBIfam" id="TIGR02970">
    <property type="entry name" value="succ_dehyd_cytB"/>
    <property type="match status" value="1"/>
</dbReference>
<dbReference type="Gene3D" id="1.20.1300.10">
    <property type="entry name" value="Fumarate reductase/succinate dehydrogenase, transmembrane subunit"/>
    <property type="match status" value="1"/>
</dbReference>